<evidence type="ECO:0000313" key="2">
    <source>
        <dbReference type="Proteomes" id="UP000184383"/>
    </source>
</evidence>
<dbReference type="STRING" id="1073089.A0A1L9RYK6"/>
<reference evidence="2" key="1">
    <citation type="journal article" date="2017" name="Genome Biol.">
        <title>Comparative genomics reveals high biological diversity and specific adaptations in the industrially and medically important fungal genus Aspergillus.</title>
        <authorList>
            <person name="de Vries R.P."/>
            <person name="Riley R."/>
            <person name="Wiebenga A."/>
            <person name="Aguilar-Osorio G."/>
            <person name="Amillis S."/>
            <person name="Uchima C.A."/>
            <person name="Anderluh G."/>
            <person name="Asadollahi M."/>
            <person name="Askin M."/>
            <person name="Barry K."/>
            <person name="Battaglia E."/>
            <person name="Bayram O."/>
            <person name="Benocci T."/>
            <person name="Braus-Stromeyer S.A."/>
            <person name="Caldana C."/>
            <person name="Canovas D."/>
            <person name="Cerqueira G.C."/>
            <person name="Chen F."/>
            <person name="Chen W."/>
            <person name="Choi C."/>
            <person name="Clum A."/>
            <person name="Dos Santos R.A."/>
            <person name="Damasio A.R."/>
            <person name="Diallinas G."/>
            <person name="Emri T."/>
            <person name="Fekete E."/>
            <person name="Flipphi M."/>
            <person name="Freyberg S."/>
            <person name="Gallo A."/>
            <person name="Gournas C."/>
            <person name="Habgood R."/>
            <person name="Hainaut M."/>
            <person name="Harispe M.L."/>
            <person name="Henrissat B."/>
            <person name="Hilden K.S."/>
            <person name="Hope R."/>
            <person name="Hossain A."/>
            <person name="Karabika E."/>
            <person name="Karaffa L."/>
            <person name="Karanyi Z."/>
            <person name="Krasevec N."/>
            <person name="Kuo A."/>
            <person name="Kusch H."/>
            <person name="LaButti K."/>
            <person name="Lagendijk E.L."/>
            <person name="Lapidus A."/>
            <person name="Levasseur A."/>
            <person name="Lindquist E."/>
            <person name="Lipzen A."/>
            <person name="Logrieco A.F."/>
            <person name="MacCabe A."/>
            <person name="Maekelae M.R."/>
            <person name="Malavazi I."/>
            <person name="Melin P."/>
            <person name="Meyer V."/>
            <person name="Mielnichuk N."/>
            <person name="Miskei M."/>
            <person name="Molnar A.P."/>
            <person name="Mule G."/>
            <person name="Ngan C.Y."/>
            <person name="Orejas M."/>
            <person name="Orosz E."/>
            <person name="Ouedraogo J.P."/>
            <person name="Overkamp K.M."/>
            <person name="Park H.-S."/>
            <person name="Perrone G."/>
            <person name="Piumi F."/>
            <person name="Punt P.J."/>
            <person name="Ram A.F."/>
            <person name="Ramon A."/>
            <person name="Rauscher S."/>
            <person name="Record E."/>
            <person name="Riano-Pachon D.M."/>
            <person name="Robert V."/>
            <person name="Roehrig J."/>
            <person name="Ruller R."/>
            <person name="Salamov A."/>
            <person name="Salih N.S."/>
            <person name="Samson R.A."/>
            <person name="Sandor E."/>
            <person name="Sanguinetti M."/>
            <person name="Schuetze T."/>
            <person name="Sepcic K."/>
            <person name="Shelest E."/>
            <person name="Sherlock G."/>
            <person name="Sophianopoulou V."/>
            <person name="Squina F.M."/>
            <person name="Sun H."/>
            <person name="Susca A."/>
            <person name="Todd R.B."/>
            <person name="Tsang A."/>
            <person name="Unkles S.E."/>
            <person name="van de Wiele N."/>
            <person name="van Rossen-Uffink D."/>
            <person name="Oliveira J.V."/>
            <person name="Vesth T.C."/>
            <person name="Visser J."/>
            <person name="Yu J.-H."/>
            <person name="Zhou M."/>
            <person name="Andersen M.R."/>
            <person name="Archer D.B."/>
            <person name="Baker S.E."/>
            <person name="Benoit I."/>
            <person name="Brakhage A.A."/>
            <person name="Braus G.H."/>
            <person name="Fischer R."/>
            <person name="Frisvad J.C."/>
            <person name="Goldman G.H."/>
            <person name="Houbraken J."/>
            <person name="Oakley B."/>
            <person name="Pocsi I."/>
            <person name="Scazzocchio C."/>
            <person name="Seiboth B."/>
            <person name="vanKuyk P.A."/>
            <person name="Wortman J."/>
            <person name="Dyer P.S."/>
            <person name="Grigoriev I.V."/>
        </authorList>
    </citation>
    <scope>NUCLEOTIDE SEQUENCE [LARGE SCALE GENOMIC DNA]</scope>
    <source>
        <strain evidence="2">DTO 134E9</strain>
    </source>
</reference>
<dbReference type="SUPFAM" id="SSF53067">
    <property type="entry name" value="Actin-like ATPase domain"/>
    <property type="match status" value="1"/>
</dbReference>
<gene>
    <name evidence="1" type="ORF">ASPWEDRAFT_33327</name>
</gene>
<dbReference type="EMBL" id="KV878209">
    <property type="protein sequence ID" value="OJJ39983.1"/>
    <property type="molecule type" value="Genomic_DNA"/>
</dbReference>
<evidence type="ECO:0000313" key="1">
    <source>
        <dbReference type="EMBL" id="OJJ39983.1"/>
    </source>
</evidence>
<dbReference type="InterPro" id="IPR043129">
    <property type="entry name" value="ATPase_NBD"/>
</dbReference>
<keyword evidence="2" id="KW-1185">Reference proteome</keyword>
<dbReference type="VEuPathDB" id="FungiDB:ASPWEDRAFT_33327"/>
<dbReference type="RefSeq" id="XP_040693659.1">
    <property type="nucleotide sequence ID" value="XM_040833760.1"/>
</dbReference>
<dbReference type="CDD" id="cd10170">
    <property type="entry name" value="ASKHA_NBD_HSP70"/>
    <property type="match status" value="1"/>
</dbReference>
<sequence>MAQRLYWTAWRPQGEYKVELLKLRSMQCTNTPTSDRSEISSPPPGKSDIDVMADYFFKLYESLQTEVQQALGVELNKEDRIRYVISLPDDFIQEAKNAVHEAGIRAFAVDGEKHNLAVIAESEAAAVYATRNSTQASIGDMLLVVNCGGSHTDSNVLKIEQMNPFPIFNCIERCSDSCGSMTVNKNLSSIVEANTNHLKVLKGQGARLIRRTHSLCMEDFEGRIKAEFNNNRRLWAADVAIEFDLAQAHLKGGSMVFTNEEVRQCFDPVVDRILRLITNQIQAADIQSRRIRNIFLLGGFSASEWLIQQIIQGVPAQYQPRIVRSADTISAVMEGSIEICLRDLGTEPFDARHL</sequence>
<dbReference type="Gene3D" id="3.30.420.40">
    <property type="match status" value="2"/>
</dbReference>
<dbReference type="Proteomes" id="UP000184383">
    <property type="component" value="Unassembled WGS sequence"/>
</dbReference>
<accession>A0A1L9RYK6</accession>
<dbReference type="Gene3D" id="3.90.640.10">
    <property type="entry name" value="Actin, Chain A, domain 4"/>
    <property type="match status" value="1"/>
</dbReference>
<dbReference type="OrthoDB" id="2963168at2759"/>
<organism evidence="1 2">
    <name type="scientific">Aspergillus wentii DTO 134E9</name>
    <dbReference type="NCBI Taxonomy" id="1073089"/>
    <lineage>
        <taxon>Eukaryota</taxon>
        <taxon>Fungi</taxon>
        <taxon>Dikarya</taxon>
        <taxon>Ascomycota</taxon>
        <taxon>Pezizomycotina</taxon>
        <taxon>Eurotiomycetes</taxon>
        <taxon>Eurotiomycetidae</taxon>
        <taxon>Eurotiales</taxon>
        <taxon>Aspergillaceae</taxon>
        <taxon>Aspergillus</taxon>
        <taxon>Aspergillus subgen. Cremei</taxon>
    </lineage>
</organism>
<dbReference type="PANTHER" id="PTHR14187">
    <property type="entry name" value="ALPHA KINASE/ELONGATION FACTOR 2 KINASE"/>
    <property type="match status" value="1"/>
</dbReference>
<dbReference type="GeneID" id="63749608"/>
<dbReference type="PANTHER" id="PTHR14187:SF79">
    <property type="entry name" value="HSP70 FAMILY PROTEIN (AFU_ORTHOLOGUE AFUA_1G15200)"/>
    <property type="match status" value="1"/>
</dbReference>
<dbReference type="AlphaFoldDB" id="A0A1L9RYK6"/>
<proteinExistence type="predicted"/>
<evidence type="ECO:0008006" key="3">
    <source>
        <dbReference type="Google" id="ProtNLM"/>
    </source>
</evidence>
<protein>
    <recommendedName>
        <fullName evidence="3">Hydantoinase A/oxoprolinase domain-containing protein</fullName>
    </recommendedName>
</protein>
<name>A0A1L9RYK6_ASPWE</name>